<dbReference type="VEuPathDB" id="FungiDB:VP01_4979g1"/>
<proteinExistence type="predicted"/>
<reference evidence="1 2" key="1">
    <citation type="submission" date="2015-08" db="EMBL/GenBank/DDBJ databases">
        <title>Next Generation Sequencing and Analysis of the Genome of Puccinia sorghi L Schw, the Causal Agent of Maize Common Rust.</title>
        <authorList>
            <person name="Rochi L."/>
            <person name="Burguener G."/>
            <person name="Darino M."/>
            <person name="Turjanski A."/>
            <person name="Kreff E."/>
            <person name="Dieguez M.J."/>
            <person name="Sacco F."/>
        </authorList>
    </citation>
    <scope>NUCLEOTIDE SEQUENCE [LARGE SCALE GENOMIC DNA]</scope>
    <source>
        <strain evidence="1 2">RO10H11247</strain>
    </source>
</reference>
<dbReference type="AlphaFoldDB" id="A0A0L6ULV0"/>
<accession>A0A0L6ULV0</accession>
<comment type="caution">
    <text evidence="1">The sequence shown here is derived from an EMBL/GenBank/DDBJ whole genome shotgun (WGS) entry which is preliminary data.</text>
</comment>
<sequence>MPLNCHTLPGIPLSAHSYVELPHTTFQCKAIPLNWHALTCSARMFLFISKQWLAVHFFEFPPTPLQYQAIPLIFNELPCSPSTKYYHCAEGLLKAEINLCHPHFMYHMTAKGVKSPLLSHQILHGEGFGKRWSLGWEMYKWREGRLKRVSLRYLTNILGRLITLIWWVKMLRVSGKKKPPFRLLRSSRGHLSFIVSFGVLEFILCPHEFMLHFNIVNYNMFLSNLNTMHWDELPFTCEIYTSQLYLANFDLCTNLECNCISSYSTRRSRNLGLGPVGDPCMKYYEVFWILWMTCQFFELQCTALQYQARTLNFNALQRGHFFEWPHTASNFQARIFLSIAMQSLVLQIHFFDFSHNSLNFQAIPLNLHKLPFIPGQYFEFPCNSGHSLEWLHTAFHAMIIIGITHMALQYQQRCGTTLRGVELGGEIDN</sequence>
<dbReference type="EMBL" id="LAVV01010141">
    <property type="protein sequence ID" value="KNZ49494.1"/>
    <property type="molecule type" value="Genomic_DNA"/>
</dbReference>
<protein>
    <submittedName>
        <fullName evidence="1">Uncharacterized protein</fullName>
    </submittedName>
</protein>
<keyword evidence="2" id="KW-1185">Reference proteome</keyword>
<name>A0A0L6ULV0_9BASI</name>
<dbReference type="Proteomes" id="UP000037035">
    <property type="component" value="Unassembled WGS sequence"/>
</dbReference>
<organism evidence="1 2">
    <name type="scientific">Puccinia sorghi</name>
    <dbReference type="NCBI Taxonomy" id="27349"/>
    <lineage>
        <taxon>Eukaryota</taxon>
        <taxon>Fungi</taxon>
        <taxon>Dikarya</taxon>
        <taxon>Basidiomycota</taxon>
        <taxon>Pucciniomycotina</taxon>
        <taxon>Pucciniomycetes</taxon>
        <taxon>Pucciniales</taxon>
        <taxon>Pucciniaceae</taxon>
        <taxon>Puccinia</taxon>
    </lineage>
</organism>
<evidence type="ECO:0000313" key="1">
    <source>
        <dbReference type="EMBL" id="KNZ49494.1"/>
    </source>
</evidence>
<evidence type="ECO:0000313" key="2">
    <source>
        <dbReference type="Proteomes" id="UP000037035"/>
    </source>
</evidence>
<gene>
    <name evidence="1" type="ORF">VP01_4979g1</name>
</gene>